<feature type="transmembrane region" description="Helical" evidence="1">
    <location>
        <begin position="7"/>
        <end position="24"/>
    </location>
</feature>
<evidence type="ECO:0000313" key="2">
    <source>
        <dbReference type="EMBL" id="SEN01854.1"/>
    </source>
</evidence>
<feature type="transmembrane region" description="Helical" evidence="1">
    <location>
        <begin position="59"/>
        <end position="80"/>
    </location>
</feature>
<reference evidence="3" key="1">
    <citation type="submission" date="2016-10" db="EMBL/GenBank/DDBJ databases">
        <authorList>
            <person name="Varghese N."/>
            <person name="Submissions S."/>
        </authorList>
    </citation>
    <scope>NUCLEOTIDE SEQUENCE [LARGE SCALE GENOMIC DNA]</scope>
    <source>
        <strain evidence="3">B48,IBRC-M 10115,DSM 25386,CECT 8001</strain>
    </source>
</reference>
<keyword evidence="1" id="KW-0472">Membrane</keyword>
<keyword evidence="1" id="KW-1133">Transmembrane helix</keyword>
<accession>A0A1H8D519</accession>
<keyword evidence="1" id="KW-0812">Transmembrane</keyword>
<sequence length="81" mass="9297">MQRIDIIESTQIFILITGAIYLLIVGLTEIVLSGHLLMLMITLMTFFRGVEAYKKGKIIISRIIIIISFIFLSLLLFITFF</sequence>
<name>A0A1H8D519_9BACI</name>
<keyword evidence="3" id="KW-1185">Reference proteome</keyword>
<dbReference type="AlphaFoldDB" id="A0A1H8D519"/>
<dbReference type="Proteomes" id="UP000198553">
    <property type="component" value="Unassembled WGS sequence"/>
</dbReference>
<evidence type="ECO:0000313" key="3">
    <source>
        <dbReference type="Proteomes" id="UP000198553"/>
    </source>
</evidence>
<proteinExistence type="predicted"/>
<organism evidence="2 3">
    <name type="scientific">Mesobacillus persicus</name>
    <dbReference type="NCBI Taxonomy" id="930146"/>
    <lineage>
        <taxon>Bacteria</taxon>
        <taxon>Bacillati</taxon>
        <taxon>Bacillota</taxon>
        <taxon>Bacilli</taxon>
        <taxon>Bacillales</taxon>
        <taxon>Bacillaceae</taxon>
        <taxon>Mesobacillus</taxon>
    </lineage>
</organism>
<evidence type="ECO:0000256" key="1">
    <source>
        <dbReference type="SAM" id="Phobius"/>
    </source>
</evidence>
<dbReference type="EMBL" id="FOBW01000008">
    <property type="protein sequence ID" value="SEN01854.1"/>
    <property type="molecule type" value="Genomic_DNA"/>
</dbReference>
<protein>
    <submittedName>
        <fullName evidence="2">Uncharacterized protein</fullName>
    </submittedName>
</protein>
<gene>
    <name evidence="2" type="ORF">SAMN05192533_10865</name>
</gene>